<feature type="domain" description="Thioredoxin" evidence="3">
    <location>
        <begin position="32"/>
        <end position="159"/>
    </location>
</feature>
<dbReference type="PANTHER" id="PTHR15337">
    <property type="entry name" value="ANTERIOR GRADIENT PROTEIN-RELATED"/>
    <property type="match status" value="1"/>
</dbReference>
<evidence type="ECO:0000313" key="4">
    <source>
        <dbReference type="EMBL" id="SMD07426.1"/>
    </source>
</evidence>
<dbReference type="PROSITE" id="PS51352">
    <property type="entry name" value="THIOREDOXIN_2"/>
    <property type="match status" value="1"/>
</dbReference>
<protein>
    <submittedName>
        <fullName evidence="4">Thioredoxin-like</fullName>
    </submittedName>
</protein>
<keyword evidence="2" id="KW-0676">Redox-active center</keyword>
<dbReference type="InterPro" id="IPR013766">
    <property type="entry name" value="Thioredoxin_domain"/>
</dbReference>
<dbReference type="InterPro" id="IPR017937">
    <property type="entry name" value="Thioredoxin_CS"/>
</dbReference>
<accession>A0A1W2EDN0</accession>
<proteinExistence type="predicted"/>
<dbReference type="PANTHER" id="PTHR15337:SF11">
    <property type="entry name" value="THIOREDOXIN DOMAIN-CONTAINING PROTEIN"/>
    <property type="match status" value="1"/>
</dbReference>
<evidence type="ECO:0000313" key="5">
    <source>
        <dbReference type="Proteomes" id="UP000192678"/>
    </source>
</evidence>
<dbReference type="EMBL" id="FWYB01000011">
    <property type="protein sequence ID" value="SMD07426.1"/>
    <property type="molecule type" value="Genomic_DNA"/>
</dbReference>
<dbReference type="InterPro" id="IPR036249">
    <property type="entry name" value="Thioredoxin-like_sf"/>
</dbReference>
<organism evidence="4 5">
    <name type="scientific">Pedobacter nyackensis</name>
    <dbReference type="NCBI Taxonomy" id="475255"/>
    <lineage>
        <taxon>Bacteria</taxon>
        <taxon>Pseudomonadati</taxon>
        <taxon>Bacteroidota</taxon>
        <taxon>Sphingobacteriia</taxon>
        <taxon>Sphingobacteriales</taxon>
        <taxon>Sphingobacteriaceae</taxon>
        <taxon>Pedobacter</taxon>
    </lineage>
</organism>
<dbReference type="PROSITE" id="PS00194">
    <property type="entry name" value="THIOREDOXIN_1"/>
    <property type="match status" value="1"/>
</dbReference>
<dbReference type="STRING" id="475255.SAMN04488101_111130"/>
<dbReference type="AlphaFoldDB" id="A0A1W2EDN0"/>
<dbReference type="InterPro" id="IPR051099">
    <property type="entry name" value="AGR/TXD"/>
</dbReference>
<reference evidence="4 5" key="1">
    <citation type="submission" date="2017-04" db="EMBL/GenBank/DDBJ databases">
        <authorList>
            <person name="Afonso C.L."/>
            <person name="Miller P.J."/>
            <person name="Scott M.A."/>
            <person name="Spackman E."/>
            <person name="Goraichik I."/>
            <person name="Dimitrov K.M."/>
            <person name="Suarez D.L."/>
            <person name="Swayne D.E."/>
        </authorList>
    </citation>
    <scope>NUCLEOTIDE SEQUENCE [LARGE SCALE GENOMIC DNA]</scope>
    <source>
        <strain evidence="4 5">DSM 19625</strain>
    </source>
</reference>
<dbReference type="Gene3D" id="3.40.30.10">
    <property type="entry name" value="Glutaredoxin"/>
    <property type="match status" value="1"/>
</dbReference>
<keyword evidence="1" id="KW-0732">Signal</keyword>
<dbReference type="Pfam" id="PF13899">
    <property type="entry name" value="Thioredoxin_7"/>
    <property type="match status" value="1"/>
</dbReference>
<evidence type="ECO:0000256" key="2">
    <source>
        <dbReference type="ARBA" id="ARBA00023284"/>
    </source>
</evidence>
<evidence type="ECO:0000259" key="3">
    <source>
        <dbReference type="PROSITE" id="PS51352"/>
    </source>
</evidence>
<sequence length="437" mass="50186">MNIAHDSFITIKKQNYIQMKNFKKLIVACIFLLGIACAPVITYAQGITFLHNLDEALAKAKAENKMIFVDFYTSWCGPCKVMSADIFPQKSVGDFYNNKFINVKIQCDDSGYGVELGKKYKVNAYPTLMYLDANGITAHSVAGGLDVAAFVELGKTALDPNKNQLVLVKEWDAGNRDQAFMDKYFQMLIRSYRGDKAQHDFEKYFQSLPKDKKASKDTYGLMKILNVGPFSTPFDYMEKNIKDYYKVIGKAKIDSTIATSYLWYFKGLHTGGLINNNLTEFDAKMKLFKDKNYPFYDEYAEFYAIFDSKDDKGKSDINLYMKRGTDFLNKYGKKNDAYTVSLTSMLGNWTGGRDLGKAGIKWMEDLLERNRNPRYLETYFYILWRNYNVEKALEIGNEIRENAVKSGKSTKTIDSQIEMVKGIREKEKARLERKSKA</sequence>
<dbReference type="SUPFAM" id="SSF52833">
    <property type="entry name" value="Thioredoxin-like"/>
    <property type="match status" value="1"/>
</dbReference>
<dbReference type="Proteomes" id="UP000192678">
    <property type="component" value="Unassembled WGS sequence"/>
</dbReference>
<gene>
    <name evidence="4" type="ORF">SAMN04488101_111130</name>
</gene>
<name>A0A1W2EDN0_9SPHI</name>
<keyword evidence="5" id="KW-1185">Reference proteome</keyword>
<evidence type="ECO:0000256" key="1">
    <source>
        <dbReference type="ARBA" id="ARBA00022729"/>
    </source>
</evidence>